<dbReference type="InterPro" id="IPR003738">
    <property type="entry name" value="SRAP"/>
</dbReference>
<dbReference type="Gene3D" id="3.90.1680.10">
    <property type="entry name" value="SOS response associated peptidase-like"/>
    <property type="match status" value="1"/>
</dbReference>
<dbReference type="SUPFAM" id="SSF143081">
    <property type="entry name" value="BB1717-like"/>
    <property type="match status" value="1"/>
</dbReference>
<accession>A0AA38Y2B8</accession>
<sequence>MQEVSGSIPLGSTTFGIRPSRVLQLEVFRASPSSRGLGHHPFTVATGVRIPVGTPIFETPASAGVFLCLRFCGDRSSEPAIHADRGWRGRRKAKLRIQPMRFAIGQQTHIRRRRQIALHPVAQTLHHRLAQTLPLQTRQHGDIADLQVATAIADDPAHRYQLAALAGTDAEDGVGQCPRRRLMGLCTEPGQCAQLTVVLDRRHRLAELDRLWMIHATSPGRSSYPAASSSQPLRPIFRQSPMCYSALIRADYAKLVREFGAILSLEEFAELYAHDPGKKRPKTPKAMDDGFAGARTELGRDIVAKIQQWHAQERQQLQAELERQLERRDIANATLATRPTQKARNDLRVAGNRIDRAQARLDDLHREQLLPRDNRIFPGTYAPVMVSENGRRVIKPMRYQCRLPDKPARNDVLYPGTYNARRDSLEGYWRGAFGLRHGVVVVQAFYEHVPRHAIAGRTLRNDEQAQDVVLEFRPDPPRDLLLACLWAEWDGPEGRLLSFATITDGPSIDVAAAGHDRGVLPIRAEHLDAWLTPDPDDLAAQYAILDDREEIRYVYEEAA</sequence>
<feature type="coiled-coil region" evidence="1">
    <location>
        <begin position="314"/>
        <end position="367"/>
    </location>
</feature>
<evidence type="ECO:0000313" key="2">
    <source>
        <dbReference type="EMBL" id="KAJ9633192.1"/>
    </source>
</evidence>
<reference evidence="2" key="1">
    <citation type="submission" date="2022-10" db="EMBL/GenBank/DDBJ databases">
        <title>Culturing micro-colonial fungi from biological soil crusts in the Mojave desert and describing Neophaeococcomyces mojavensis, and introducing the new genera and species Taxawa tesnikishii.</title>
        <authorList>
            <person name="Kurbessoian T."/>
            <person name="Stajich J.E."/>
        </authorList>
    </citation>
    <scope>NUCLEOTIDE SEQUENCE</scope>
    <source>
        <strain evidence="2">TK_35</strain>
    </source>
</reference>
<evidence type="ECO:0000256" key="1">
    <source>
        <dbReference type="SAM" id="Coils"/>
    </source>
</evidence>
<protein>
    <submittedName>
        <fullName evidence="2">Uncharacterized protein</fullName>
    </submittedName>
</protein>
<dbReference type="AlphaFoldDB" id="A0AA38Y2B8"/>
<keyword evidence="1" id="KW-0175">Coiled coil</keyword>
<dbReference type="Pfam" id="PF02586">
    <property type="entry name" value="SRAP"/>
    <property type="match status" value="1"/>
</dbReference>
<organism evidence="2">
    <name type="scientific">Knufia peltigerae</name>
    <dbReference type="NCBI Taxonomy" id="1002370"/>
    <lineage>
        <taxon>Eukaryota</taxon>
        <taxon>Fungi</taxon>
        <taxon>Dikarya</taxon>
        <taxon>Ascomycota</taxon>
        <taxon>Pezizomycotina</taxon>
        <taxon>Eurotiomycetes</taxon>
        <taxon>Chaetothyriomycetidae</taxon>
        <taxon>Chaetothyriales</taxon>
        <taxon>Trichomeriaceae</taxon>
        <taxon>Knufia</taxon>
    </lineage>
</organism>
<proteinExistence type="predicted"/>
<dbReference type="EMBL" id="JAPDRN010000049">
    <property type="protein sequence ID" value="KAJ9633192.1"/>
    <property type="molecule type" value="Genomic_DNA"/>
</dbReference>
<dbReference type="InterPro" id="IPR036590">
    <property type="entry name" value="SRAP-like"/>
</dbReference>
<dbReference type="GO" id="GO:0003697">
    <property type="term" value="F:single-stranded DNA binding"/>
    <property type="evidence" value="ECO:0007669"/>
    <property type="project" value="InterPro"/>
</dbReference>
<name>A0AA38Y2B8_9EURO</name>
<gene>
    <name evidence="2" type="ORF">H2204_007338</name>
</gene>
<dbReference type="GO" id="GO:0106300">
    <property type="term" value="P:protein-DNA covalent cross-linking repair"/>
    <property type="evidence" value="ECO:0007669"/>
    <property type="project" value="InterPro"/>
</dbReference>
<comment type="caution">
    <text evidence="2">The sequence shown here is derived from an EMBL/GenBank/DDBJ whole genome shotgun (WGS) entry which is preliminary data.</text>
</comment>